<feature type="transmembrane region" description="Helical" evidence="1">
    <location>
        <begin position="164"/>
        <end position="184"/>
    </location>
</feature>
<evidence type="ECO:0000256" key="1">
    <source>
        <dbReference type="SAM" id="Phobius"/>
    </source>
</evidence>
<dbReference type="AlphaFoldDB" id="A0A813GAB8"/>
<evidence type="ECO:0000313" key="3">
    <source>
        <dbReference type="Proteomes" id="UP000654075"/>
    </source>
</evidence>
<reference evidence="2" key="1">
    <citation type="submission" date="2021-02" db="EMBL/GenBank/DDBJ databases">
        <authorList>
            <person name="Dougan E. K."/>
            <person name="Rhodes N."/>
            <person name="Thang M."/>
            <person name="Chan C."/>
        </authorList>
    </citation>
    <scope>NUCLEOTIDE SEQUENCE</scope>
</reference>
<sequence length="350" mass="38888">MNIISMTMSIFTAVLMYQGINQILAIFIESLNEWYRCLIQFGHCSIYIICMQLVIGNIAGMIGEGGGTESLDESRWTIADGLRADFGRELDPVEVEQVRNKTGIRSVWIDSYAVEVPVMKIKVELQGRKRRMRCWGMLLAHMSGFAAISAGGELQHTELFSSSPYMTLIPVVITQAVVQIFFGISHMFRRSIMKEAIRQGGKGRRVLLCHENVVEAENDVSSLSMSFLTAQAIRFFISGVFPNIEGLEAEPEMPKTNSVIMEFLIDVSNIRIVRHRIGALVRAGTKAIRTIIQVANSISAASGSPLLPAGDHKEIAREGTRSATEGEEVLAIPSRWFPAHKVGKLRVDCW</sequence>
<proteinExistence type="predicted"/>
<feature type="transmembrane region" description="Helical" evidence="1">
    <location>
        <begin position="6"/>
        <end position="28"/>
    </location>
</feature>
<dbReference type="Proteomes" id="UP000654075">
    <property type="component" value="Unassembled WGS sequence"/>
</dbReference>
<keyword evidence="1" id="KW-0812">Transmembrane</keyword>
<keyword evidence="1" id="KW-0472">Membrane</keyword>
<evidence type="ECO:0000313" key="2">
    <source>
        <dbReference type="EMBL" id="CAE8621858.1"/>
    </source>
</evidence>
<keyword evidence="3" id="KW-1185">Reference proteome</keyword>
<comment type="caution">
    <text evidence="2">The sequence shown here is derived from an EMBL/GenBank/DDBJ whole genome shotgun (WGS) entry which is preliminary data.</text>
</comment>
<organism evidence="2 3">
    <name type="scientific">Polarella glacialis</name>
    <name type="common">Dinoflagellate</name>
    <dbReference type="NCBI Taxonomy" id="89957"/>
    <lineage>
        <taxon>Eukaryota</taxon>
        <taxon>Sar</taxon>
        <taxon>Alveolata</taxon>
        <taxon>Dinophyceae</taxon>
        <taxon>Suessiales</taxon>
        <taxon>Suessiaceae</taxon>
        <taxon>Polarella</taxon>
    </lineage>
</organism>
<accession>A0A813GAB8</accession>
<feature type="transmembrane region" description="Helical" evidence="1">
    <location>
        <begin position="134"/>
        <end position="152"/>
    </location>
</feature>
<dbReference type="EMBL" id="CAJNNV010027834">
    <property type="protein sequence ID" value="CAE8621858.1"/>
    <property type="molecule type" value="Genomic_DNA"/>
</dbReference>
<gene>
    <name evidence="2" type="ORF">PGLA1383_LOCUS39372</name>
</gene>
<name>A0A813GAB8_POLGL</name>
<keyword evidence="1" id="KW-1133">Transmembrane helix</keyword>
<dbReference type="OrthoDB" id="430717at2759"/>
<protein>
    <submittedName>
        <fullName evidence="2">Uncharacterized protein</fullName>
    </submittedName>
</protein>